<dbReference type="EMBL" id="CAJEWN010000227">
    <property type="protein sequence ID" value="CAD2173992.1"/>
    <property type="molecule type" value="Genomic_DNA"/>
</dbReference>
<keyword evidence="1" id="KW-0732">Signal</keyword>
<evidence type="ECO:0000256" key="1">
    <source>
        <dbReference type="SAM" id="SignalP"/>
    </source>
</evidence>
<name>A0A6V7VGG6_MELEN</name>
<protein>
    <submittedName>
        <fullName evidence="2">Uncharacterized protein</fullName>
    </submittedName>
</protein>
<feature type="signal peptide" evidence="1">
    <location>
        <begin position="1"/>
        <end position="26"/>
    </location>
</feature>
<proteinExistence type="predicted"/>
<evidence type="ECO:0000313" key="2">
    <source>
        <dbReference type="EMBL" id="CAD2173992.1"/>
    </source>
</evidence>
<dbReference type="AlphaFoldDB" id="A0A6V7VGG6"/>
<comment type="caution">
    <text evidence="2">The sequence shown here is derived from an EMBL/GenBank/DDBJ whole genome shotgun (WGS) entry which is preliminary data.</text>
</comment>
<accession>A0A6V7VGG6</accession>
<sequence>MKGKIAANILLFVLLNLLINIEFMDCNDSKCPDGSKCPNYCCKNHEKNTFSCCVNLLACRNGKCIPLNGIMPF</sequence>
<feature type="chain" id="PRO_5028299863" evidence="1">
    <location>
        <begin position="27"/>
        <end position="73"/>
    </location>
</feature>
<dbReference type="Proteomes" id="UP000580250">
    <property type="component" value="Unassembled WGS sequence"/>
</dbReference>
<organism evidence="2 3">
    <name type="scientific">Meloidogyne enterolobii</name>
    <name type="common">Root-knot nematode worm</name>
    <name type="synonym">Meloidogyne mayaguensis</name>
    <dbReference type="NCBI Taxonomy" id="390850"/>
    <lineage>
        <taxon>Eukaryota</taxon>
        <taxon>Metazoa</taxon>
        <taxon>Ecdysozoa</taxon>
        <taxon>Nematoda</taxon>
        <taxon>Chromadorea</taxon>
        <taxon>Rhabditida</taxon>
        <taxon>Tylenchina</taxon>
        <taxon>Tylenchomorpha</taxon>
        <taxon>Tylenchoidea</taxon>
        <taxon>Meloidogynidae</taxon>
        <taxon>Meloidogyninae</taxon>
        <taxon>Meloidogyne</taxon>
    </lineage>
</organism>
<gene>
    <name evidence="2" type="ORF">MENT_LOCUS25634</name>
</gene>
<reference evidence="2 3" key="1">
    <citation type="submission" date="2020-08" db="EMBL/GenBank/DDBJ databases">
        <authorList>
            <person name="Koutsovoulos G."/>
            <person name="Danchin GJ E."/>
        </authorList>
    </citation>
    <scope>NUCLEOTIDE SEQUENCE [LARGE SCALE GENOMIC DNA]</scope>
</reference>
<evidence type="ECO:0000313" key="3">
    <source>
        <dbReference type="Proteomes" id="UP000580250"/>
    </source>
</evidence>